<dbReference type="Proteomes" id="UP000663848">
    <property type="component" value="Unassembled WGS sequence"/>
</dbReference>
<gene>
    <name evidence="1" type="ORF">QYT958_LOCUS47198</name>
</gene>
<comment type="caution">
    <text evidence="1">The sequence shown here is derived from an EMBL/GenBank/DDBJ whole genome shotgun (WGS) entry which is preliminary data.</text>
</comment>
<accession>A0A822FR27</accession>
<organism evidence="1 2">
    <name type="scientific">Rotaria socialis</name>
    <dbReference type="NCBI Taxonomy" id="392032"/>
    <lineage>
        <taxon>Eukaryota</taxon>
        <taxon>Metazoa</taxon>
        <taxon>Spiralia</taxon>
        <taxon>Gnathifera</taxon>
        <taxon>Rotifera</taxon>
        <taxon>Eurotatoria</taxon>
        <taxon>Bdelloidea</taxon>
        <taxon>Philodinida</taxon>
        <taxon>Philodinidae</taxon>
        <taxon>Rotaria</taxon>
    </lineage>
</organism>
<feature type="non-terminal residue" evidence="1">
    <location>
        <position position="1"/>
    </location>
</feature>
<dbReference type="AlphaFoldDB" id="A0A822FR27"/>
<evidence type="ECO:0000313" key="2">
    <source>
        <dbReference type="Proteomes" id="UP000663848"/>
    </source>
</evidence>
<proteinExistence type="predicted"/>
<evidence type="ECO:0000313" key="1">
    <source>
        <dbReference type="EMBL" id="CAF5135217.1"/>
    </source>
</evidence>
<protein>
    <submittedName>
        <fullName evidence="1">Uncharacterized protein</fullName>
    </submittedName>
</protein>
<sequence>GSTGRCSGGDLRCSLIDFDRIELFFVGNG</sequence>
<dbReference type="EMBL" id="CAJOBR010087560">
    <property type="protein sequence ID" value="CAF5135217.1"/>
    <property type="molecule type" value="Genomic_DNA"/>
</dbReference>
<reference evidence="1" key="1">
    <citation type="submission" date="2021-02" db="EMBL/GenBank/DDBJ databases">
        <authorList>
            <person name="Nowell W R."/>
        </authorList>
    </citation>
    <scope>NUCLEOTIDE SEQUENCE</scope>
</reference>
<name>A0A822FR27_9BILA</name>